<sequence length="92" mass="10154">MNTTKTTMETLADTTAQRIILQYGERVLVATYRYLSGKDNGWQAETYRLAEAPIPGWGKDARSASECALELLAASEEYFADNGSAIAWAMNN</sequence>
<dbReference type="EMBL" id="CP017812">
    <property type="protein sequence ID" value="AOZ72049.1"/>
    <property type="molecule type" value="Genomic_DNA"/>
</dbReference>
<keyword evidence="3" id="KW-1185">Reference proteome</keyword>
<dbReference type="KEGG" id="avu:BK816_01025"/>
<name>A0A1D9MIM9_9ACTO</name>
<organism evidence="2 3">
    <name type="scientific">Boudabousia tangfeifanii</name>
    <dbReference type="NCBI Taxonomy" id="1912795"/>
    <lineage>
        <taxon>Bacteria</taxon>
        <taxon>Bacillati</taxon>
        <taxon>Actinomycetota</taxon>
        <taxon>Actinomycetes</taxon>
        <taxon>Actinomycetales</taxon>
        <taxon>Actinomycetaceae</taxon>
        <taxon>Boudabousia</taxon>
    </lineage>
</organism>
<evidence type="ECO:0000313" key="2">
    <source>
        <dbReference type="EMBL" id="AOZ72049.1"/>
    </source>
</evidence>
<proteinExistence type="predicted"/>
<gene>
    <name evidence="2" type="ORF">BK816_01025</name>
</gene>
<dbReference type="Pfam" id="PF18756">
    <property type="entry name" value="Nmad4"/>
    <property type="match status" value="1"/>
</dbReference>
<accession>A0A1D9MIM9</accession>
<evidence type="ECO:0000313" key="3">
    <source>
        <dbReference type="Proteomes" id="UP000176288"/>
    </source>
</evidence>
<feature type="domain" description="Nucleotide modification associated" evidence="1">
    <location>
        <begin position="2"/>
        <end position="91"/>
    </location>
</feature>
<dbReference type="OrthoDB" id="4409163at2"/>
<dbReference type="Proteomes" id="UP000176288">
    <property type="component" value="Chromosome"/>
</dbReference>
<dbReference type="InterPro" id="IPR040613">
    <property type="entry name" value="Nmad4"/>
</dbReference>
<protein>
    <recommendedName>
        <fullName evidence="1">Nucleotide modification associated domain-containing protein</fullName>
    </recommendedName>
</protein>
<dbReference type="AlphaFoldDB" id="A0A1D9MIM9"/>
<reference evidence="2 3" key="1">
    <citation type="submission" date="2016-10" db="EMBL/GenBank/DDBJ databases">
        <title>Actinomyces aegypiusis sp. nov., isolated from the Aegypius monachus in Qinghai Tibet Plateau China.</title>
        <authorList>
            <person name="Wang Y."/>
        </authorList>
    </citation>
    <scope>NUCLEOTIDE SEQUENCE [LARGE SCALE GENOMIC DNA]</scope>
    <source>
        <strain evidence="2 3">VUL4_3</strain>
    </source>
</reference>
<evidence type="ECO:0000259" key="1">
    <source>
        <dbReference type="Pfam" id="PF18756"/>
    </source>
</evidence>
<dbReference type="STRING" id="1912795.BK816_01025"/>